<name>A0ABT1HB12_9NOCA</name>
<feature type="non-terminal residue" evidence="1">
    <location>
        <position position="44"/>
    </location>
</feature>
<gene>
    <name evidence="1" type="ORF">LX12_004330</name>
</gene>
<sequence>MGDIDNGIENLRALIDQAHHELGEVCAKGPHNRFRMSVPARPDH</sequence>
<comment type="caution">
    <text evidence="1">The sequence shown here is derived from an EMBL/GenBank/DDBJ whole genome shotgun (WGS) entry which is preliminary data.</text>
</comment>
<evidence type="ECO:0000313" key="1">
    <source>
        <dbReference type="EMBL" id="MCP2163117.1"/>
    </source>
</evidence>
<keyword evidence="2" id="KW-1185">Reference proteome</keyword>
<organism evidence="1 2">
    <name type="scientific">Williamsia serinedens</name>
    <dbReference type="NCBI Taxonomy" id="391736"/>
    <lineage>
        <taxon>Bacteria</taxon>
        <taxon>Bacillati</taxon>
        <taxon>Actinomycetota</taxon>
        <taxon>Actinomycetes</taxon>
        <taxon>Mycobacteriales</taxon>
        <taxon>Nocardiaceae</taxon>
        <taxon>Williamsia</taxon>
    </lineage>
</organism>
<protein>
    <submittedName>
        <fullName evidence="1">Uncharacterized protein</fullName>
    </submittedName>
</protein>
<dbReference type="EMBL" id="JAMTCG010000016">
    <property type="protein sequence ID" value="MCP2163117.1"/>
    <property type="molecule type" value="Genomic_DNA"/>
</dbReference>
<dbReference type="Proteomes" id="UP001205740">
    <property type="component" value="Unassembled WGS sequence"/>
</dbReference>
<reference evidence="1 2" key="1">
    <citation type="submission" date="2022-06" db="EMBL/GenBank/DDBJ databases">
        <title>Genomic Encyclopedia of Archaeal and Bacterial Type Strains, Phase II (KMG-II): from individual species to whole genera.</title>
        <authorList>
            <person name="Goeker M."/>
        </authorList>
    </citation>
    <scope>NUCLEOTIDE SEQUENCE [LARGE SCALE GENOMIC DNA]</scope>
    <source>
        <strain evidence="1 2">DSM 45037</strain>
    </source>
</reference>
<accession>A0ABT1HB12</accession>
<evidence type="ECO:0000313" key="2">
    <source>
        <dbReference type="Proteomes" id="UP001205740"/>
    </source>
</evidence>
<proteinExistence type="predicted"/>